<evidence type="ECO:0000313" key="2">
    <source>
        <dbReference type="Proteomes" id="UP000000225"/>
    </source>
</evidence>
<dbReference type="AlphaFoldDB" id="A4SRW2"/>
<dbReference type="KEGG" id="asa:ASA_3673"/>
<organism evidence="1 2">
    <name type="scientific">Aeromonas salmonicida (strain A449)</name>
    <dbReference type="NCBI Taxonomy" id="382245"/>
    <lineage>
        <taxon>Bacteria</taxon>
        <taxon>Pseudomonadati</taxon>
        <taxon>Pseudomonadota</taxon>
        <taxon>Gammaproteobacteria</taxon>
        <taxon>Aeromonadales</taxon>
        <taxon>Aeromonadaceae</taxon>
        <taxon>Aeromonas</taxon>
    </lineage>
</organism>
<dbReference type="Proteomes" id="UP000000225">
    <property type="component" value="Chromosome"/>
</dbReference>
<accession>A4SRW2</accession>
<name>A4SRW2_AERS4</name>
<proteinExistence type="predicted"/>
<protein>
    <submittedName>
        <fullName evidence="1">Uncharacterized protein</fullName>
    </submittedName>
</protein>
<dbReference type="HOGENOM" id="CLU_971939_0_0_6"/>
<sequence length="286" mass="31473">MILHDTIRHGTILSVGATNPNSTTSTSGYPQPTISGFFVPAIWATTPGCRTDELHIHADHGGSVSAFAVWLRGPNKPARVNKARLLVEVVDAMPHPHLQHGRLTKPRESTGHDLHLLDPAFPYLPLGRPTPYPHHFRLCQQRNTSPVCAGRSTPSVFVPYPEQGGCSMKRTIRTRQVIQAEALFEQSALLASALSCICESNTERMLYLELSDLLHPLQTQLDELEACCAGTPLEDPAERINRYASVLLKVLNGNQSHIEPCVISVLLAPVFAEFETVELAKRREGV</sequence>
<dbReference type="STRING" id="29491.GCA_000820065_02526"/>
<evidence type="ECO:0000313" key="1">
    <source>
        <dbReference type="EMBL" id="ABO91634.1"/>
    </source>
</evidence>
<gene>
    <name evidence="1" type="ordered locus">ASA_3673</name>
</gene>
<dbReference type="EMBL" id="CP000644">
    <property type="protein sequence ID" value="ABO91634.1"/>
    <property type="molecule type" value="Genomic_DNA"/>
</dbReference>
<reference evidence="2" key="1">
    <citation type="journal article" date="2008" name="BMC Genomics">
        <title>The genome of Aeromonas salmonicida subsp. salmonicida A449: insights into the evolution of a fish pathogen.</title>
        <authorList>
            <person name="Reith M.E."/>
            <person name="Singh R.K."/>
            <person name="Curtis B."/>
            <person name="Boyd J.M."/>
            <person name="Bouevitch A."/>
            <person name="Kimball J."/>
            <person name="Munholland J."/>
            <person name="Murphy C."/>
            <person name="Sarty D."/>
            <person name="Williams J."/>
            <person name="Nash J.H."/>
            <person name="Johnson S.C."/>
            <person name="Brown L.L."/>
        </authorList>
    </citation>
    <scope>NUCLEOTIDE SEQUENCE [LARGE SCALE GENOMIC DNA]</scope>
    <source>
        <strain evidence="2">A449</strain>
    </source>
</reference>